<keyword evidence="6 8" id="KW-0472">Membrane</keyword>
<dbReference type="AlphaFoldDB" id="A0A4U1JM51"/>
<feature type="compositionally biased region" description="Low complexity" evidence="7">
    <location>
        <begin position="19"/>
        <end position="38"/>
    </location>
</feature>
<name>A0A4U1JM51_9BACT</name>
<evidence type="ECO:0000256" key="1">
    <source>
        <dbReference type="ARBA" id="ARBA00004651"/>
    </source>
</evidence>
<dbReference type="GO" id="GO:0009267">
    <property type="term" value="P:cellular response to starvation"/>
    <property type="evidence" value="ECO:0007669"/>
    <property type="project" value="InterPro"/>
</dbReference>
<feature type="transmembrane region" description="Helical" evidence="8">
    <location>
        <begin position="608"/>
        <end position="627"/>
    </location>
</feature>
<keyword evidence="5 8" id="KW-1133">Transmembrane helix</keyword>
<comment type="subcellular location">
    <subcellularLocation>
        <location evidence="1">Cell membrane</location>
        <topology evidence="1">Multi-pass membrane protein</topology>
    </subcellularLocation>
</comment>
<dbReference type="EMBL" id="SSMQ01000001">
    <property type="protein sequence ID" value="TKD13210.1"/>
    <property type="molecule type" value="Genomic_DNA"/>
</dbReference>
<feature type="transmembrane region" description="Helical" evidence="8">
    <location>
        <begin position="410"/>
        <end position="433"/>
    </location>
</feature>
<feature type="transmembrane region" description="Helical" evidence="8">
    <location>
        <begin position="191"/>
        <end position="212"/>
    </location>
</feature>
<feature type="transmembrane region" description="Helical" evidence="8">
    <location>
        <begin position="503"/>
        <end position="524"/>
    </location>
</feature>
<dbReference type="GO" id="GO:0005886">
    <property type="term" value="C:plasma membrane"/>
    <property type="evidence" value="ECO:0007669"/>
    <property type="project" value="UniProtKB-SubCell"/>
</dbReference>
<dbReference type="PANTHER" id="PTHR30252">
    <property type="entry name" value="INNER MEMBRANE PEPTIDE TRANSPORTER"/>
    <property type="match status" value="1"/>
</dbReference>
<feature type="transmembrane region" description="Helical" evidence="8">
    <location>
        <begin position="545"/>
        <end position="562"/>
    </location>
</feature>
<evidence type="ECO:0000256" key="6">
    <source>
        <dbReference type="ARBA" id="ARBA00023136"/>
    </source>
</evidence>
<keyword evidence="3" id="KW-1003">Cell membrane</keyword>
<feature type="domain" description="CstA N-terminal" evidence="9">
    <location>
        <begin position="114"/>
        <end position="475"/>
    </location>
</feature>
<evidence type="ECO:0000256" key="2">
    <source>
        <dbReference type="ARBA" id="ARBA00007755"/>
    </source>
</evidence>
<feature type="transmembrane region" description="Helical" evidence="8">
    <location>
        <begin position="647"/>
        <end position="666"/>
    </location>
</feature>
<accession>A0A4U1JM51</accession>
<feature type="transmembrane region" description="Helical" evidence="8">
    <location>
        <begin position="370"/>
        <end position="390"/>
    </location>
</feature>
<dbReference type="Pfam" id="PF02554">
    <property type="entry name" value="CstA"/>
    <property type="match status" value="2"/>
</dbReference>
<feature type="region of interest" description="Disordered" evidence="7">
    <location>
        <begin position="1"/>
        <end position="94"/>
    </location>
</feature>
<evidence type="ECO:0000256" key="4">
    <source>
        <dbReference type="ARBA" id="ARBA00022692"/>
    </source>
</evidence>
<protein>
    <submittedName>
        <fullName evidence="10">Carbon starvation protein A</fullName>
    </submittedName>
</protein>
<feature type="transmembrane region" description="Helical" evidence="8">
    <location>
        <begin position="277"/>
        <end position="297"/>
    </location>
</feature>
<sequence length="685" mass="73388">MSRKRAGSRPSGCGSTAISSTSSPGTERSPSSSRCCVTRARRGRCGRGTSASSTPCSNASIRWKRRCGGSGTRPTRAAAPRSERSRASREARNAASTSAAWPYTRRVLPLLALGVIVVLTVGYFSYGRLIARNYALNDASETPAVRRADGEDFVPTKPFYLLGQHFSAIAAAGPIAGPILAAQMFGWVPCVLWIGFGVIFIGAVHDFSALVASVRHDGESVAEIVRRQLGRRAWLLILTFIWLALIYVIVAFADITASTFVGKTEEFEGGTFSFNPGGAVAAASLMYLGLSIVMGLVDRRWKPPLWLTTLIFVPATLGVVWLGTKVSTSFVLPFENPQRAWGLGILVYCFIASLLPVWLLLQPRGYLGGFVLYLALAAGVIGLFFGGLRYPGEFDIRMPAFKTFDAGGPFGGLFPFLFVTIACGACSGFHGLVCSGTTSKQIAKESHTHPVGYGAMLLEAFVAIIALTTVITLAPEGKLPGPGKIYGDGVGRFMTVILGKEHFLFAATFGAMAFSTFVFDTLDVSTRLGRYVLEELFGWSKKRKAGALAAALTLLPPAYFVATARPPAPGVRPAYLDFWTLFGTSNQLLAALTLLAVTVWLHREKRRIWYTAVPMVCVMTVTLWALIAQIRHAFGAIRQGGFSLNTATMNGVVGVLLVGLAIALLIESSRALLGRTPAPAETRAG</sequence>
<reference evidence="10 11" key="1">
    <citation type="submission" date="2019-04" db="EMBL/GenBank/DDBJ databases">
        <authorList>
            <person name="Li Y."/>
            <person name="Wang J."/>
        </authorList>
    </citation>
    <scope>NUCLEOTIDE SEQUENCE [LARGE SCALE GENOMIC DNA]</scope>
    <source>
        <strain evidence="10 11">DSM 14668</strain>
    </source>
</reference>
<dbReference type="InterPro" id="IPR051605">
    <property type="entry name" value="CstA"/>
</dbReference>
<feature type="domain" description="CstA N-terminal" evidence="9">
    <location>
        <begin position="481"/>
        <end position="625"/>
    </location>
</feature>
<feature type="transmembrane region" description="Helical" evidence="8">
    <location>
        <begin position="343"/>
        <end position="361"/>
    </location>
</feature>
<evidence type="ECO:0000313" key="11">
    <source>
        <dbReference type="Proteomes" id="UP000309215"/>
    </source>
</evidence>
<keyword evidence="4 8" id="KW-0812">Transmembrane</keyword>
<comment type="caution">
    <text evidence="10">The sequence shown here is derived from an EMBL/GenBank/DDBJ whole genome shotgun (WGS) entry which is preliminary data.</text>
</comment>
<comment type="similarity">
    <text evidence="2">Belongs to the peptide transporter carbon starvation (CstA) (TC 2.A.114) family.</text>
</comment>
<evidence type="ECO:0000256" key="5">
    <source>
        <dbReference type="ARBA" id="ARBA00022989"/>
    </source>
</evidence>
<feature type="transmembrane region" description="Helical" evidence="8">
    <location>
        <begin position="582"/>
        <end position="601"/>
    </location>
</feature>
<dbReference type="PANTHER" id="PTHR30252:SF0">
    <property type="entry name" value="PEPTIDE TRANSPORTER CSTA"/>
    <property type="match status" value="1"/>
</dbReference>
<gene>
    <name evidence="10" type="ORF">E8A74_01245</name>
</gene>
<feature type="transmembrane region" description="Helical" evidence="8">
    <location>
        <begin position="233"/>
        <end position="257"/>
    </location>
</feature>
<keyword evidence="11" id="KW-1185">Reference proteome</keyword>
<evidence type="ECO:0000313" key="10">
    <source>
        <dbReference type="EMBL" id="TKD13210.1"/>
    </source>
</evidence>
<proteinExistence type="inferred from homology"/>
<feature type="compositionally biased region" description="Basic and acidic residues" evidence="7">
    <location>
        <begin position="81"/>
        <end position="92"/>
    </location>
</feature>
<feature type="transmembrane region" description="Helical" evidence="8">
    <location>
        <begin position="453"/>
        <end position="474"/>
    </location>
</feature>
<dbReference type="InterPro" id="IPR003706">
    <property type="entry name" value="CstA_N"/>
</dbReference>
<dbReference type="OrthoDB" id="9761224at2"/>
<organism evidence="10 11">
    <name type="scientific">Polyangium fumosum</name>
    <dbReference type="NCBI Taxonomy" id="889272"/>
    <lineage>
        <taxon>Bacteria</taxon>
        <taxon>Pseudomonadati</taxon>
        <taxon>Myxococcota</taxon>
        <taxon>Polyangia</taxon>
        <taxon>Polyangiales</taxon>
        <taxon>Polyangiaceae</taxon>
        <taxon>Polyangium</taxon>
    </lineage>
</organism>
<evidence type="ECO:0000256" key="3">
    <source>
        <dbReference type="ARBA" id="ARBA00022475"/>
    </source>
</evidence>
<feature type="transmembrane region" description="Helical" evidence="8">
    <location>
        <begin position="107"/>
        <end position="126"/>
    </location>
</feature>
<evidence type="ECO:0000259" key="9">
    <source>
        <dbReference type="Pfam" id="PF02554"/>
    </source>
</evidence>
<evidence type="ECO:0000256" key="8">
    <source>
        <dbReference type="SAM" id="Phobius"/>
    </source>
</evidence>
<dbReference type="Proteomes" id="UP000309215">
    <property type="component" value="Unassembled WGS sequence"/>
</dbReference>
<feature type="transmembrane region" description="Helical" evidence="8">
    <location>
        <begin position="304"/>
        <end position="323"/>
    </location>
</feature>
<evidence type="ECO:0000256" key="7">
    <source>
        <dbReference type="SAM" id="MobiDB-lite"/>
    </source>
</evidence>